<evidence type="ECO:0000313" key="1">
    <source>
        <dbReference type="EMBL" id="KKL52229.1"/>
    </source>
</evidence>
<accession>A0A0F9CSP5</accession>
<sequence>IFREDFATNRRNMDSFIGIRFKKETTKRFQTFSRTYFKSHTEAMSTMLDFFFYNEISPKEKLGPTGRTIEAKLLKRINAVIAIVRDVEKTQTKPTAAMIQSLFQTEEPNEKPLIVEKKYAKEKKEVRFREKQNPSNPL</sequence>
<organism evidence="1">
    <name type="scientific">marine sediment metagenome</name>
    <dbReference type="NCBI Taxonomy" id="412755"/>
    <lineage>
        <taxon>unclassified sequences</taxon>
        <taxon>metagenomes</taxon>
        <taxon>ecological metagenomes</taxon>
    </lineage>
</organism>
<dbReference type="NCBIfam" id="NF041200">
    <property type="entry name" value="mob_BfmA_Nterm"/>
    <property type="match status" value="1"/>
</dbReference>
<feature type="non-terminal residue" evidence="1">
    <location>
        <position position="1"/>
    </location>
</feature>
<proteinExistence type="predicted"/>
<name>A0A0F9CSP5_9ZZZZ</name>
<reference evidence="1" key="1">
    <citation type="journal article" date="2015" name="Nature">
        <title>Complex archaea that bridge the gap between prokaryotes and eukaryotes.</title>
        <authorList>
            <person name="Spang A."/>
            <person name="Saw J.H."/>
            <person name="Jorgensen S.L."/>
            <person name="Zaremba-Niedzwiedzka K."/>
            <person name="Martijn J."/>
            <person name="Lind A.E."/>
            <person name="van Eijk R."/>
            <person name="Schleper C."/>
            <person name="Guy L."/>
            <person name="Ettema T.J."/>
        </authorList>
    </citation>
    <scope>NUCLEOTIDE SEQUENCE</scope>
</reference>
<protein>
    <submittedName>
        <fullName evidence="1">Uncharacterized protein</fullName>
    </submittedName>
</protein>
<dbReference type="InterPro" id="IPR048012">
    <property type="entry name" value="BfmA-like_N"/>
</dbReference>
<comment type="caution">
    <text evidence="1">The sequence shown here is derived from an EMBL/GenBank/DDBJ whole genome shotgun (WGS) entry which is preliminary data.</text>
</comment>
<gene>
    <name evidence="1" type="ORF">LCGC14_2287600</name>
</gene>
<dbReference type="EMBL" id="LAZR01031971">
    <property type="protein sequence ID" value="KKL52229.1"/>
    <property type="molecule type" value="Genomic_DNA"/>
</dbReference>
<dbReference type="AlphaFoldDB" id="A0A0F9CSP5"/>